<protein>
    <submittedName>
        <fullName evidence="2">Uncharacterized protein</fullName>
    </submittedName>
</protein>
<feature type="compositionally biased region" description="Polar residues" evidence="1">
    <location>
        <begin position="191"/>
        <end position="202"/>
    </location>
</feature>
<dbReference type="EMBL" id="CM004476">
    <property type="protein sequence ID" value="OCT76598.1"/>
    <property type="molecule type" value="Genomic_DNA"/>
</dbReference>
<dbReference type="AlphaFoldDB" id="A0A974CNF2"/>
<evidence type="ECO:0000256" key="1">
    <source>
        <dbReference type="SAM" id="MobiDB-lite"/>
    </source>
</evidence>
<organism evidence="2 3">
    <name type="scientific">Xenopus laevis</name>
    <name type="common">African clawed frog</name>
    <dbReference type="NCBI Taxonomy" id="8355"/>
    <lineage>
        <taxon>Eukaryota</taxon>
        <taxon>Metazoa</taxon>
        <taxon>Chordata</taxon>
        <taxon>Craniata</taxon>
        <taxon>Vertebrata</taxon>
        <taxon>Euteleostomi</taxon>
        <taxon>Amphibia</taxon>
        <taxon>Batrachia</taxon>
        <taxon>Anura</taxon>
        <taxon>Pipoidea</taxon>
        <taxon>Pipidae</taxon>
        <taxon>Xenopodinae</taxon>
        <taxon>Xenopus</taxon>
        <taxon>Xenopus</taxon>
    </lineage>
</organism>
<sequence length="202" mass="22170">MAVNIDALLARIRTEAERRGDDWLRQLLPDEQPQLSVTSGMRTRRSRPPTRLSPSPPIQRRRVPSRSPQAVSASGKGNGRPRAAGRDSRLSQERRSTPTAGPSTAQRGNRRSRQPTGRGSGAAHGSSGEGSRHPPLNAEFQRQQFSEEERETSAHVDSQASNEGHAGAARILREHAHRQQTGRRDEFSEQGMRSSTSEATDG</sequence>
<proteinExistence type="predicted"/>
<accession>A0A974CNF2</accession>
<gene>
    <name evidence="2" type="ORF">XELAEV_18031801mg</name>
</gene>
<feature type="compositionally biased region" description="Polar residues" evidence="1">
    <location>
        <begin position="97"/>
        <end position="107"/>
    </location>
</feature>
<feature type="region of interest" description="Disordered" evidence="1">
    <location>
        <begin position="24"/>
        <end position="202"/>
    </location>
</feature>
<reference evidence="3" key="1">
    <citation type="journal article" date="2016" name="Nature">
        <title>Genome evolution in the allotetraploid frog Xenopus laevis.</title>
        <authorList>
            <person name="Session A.M."/>
            <person name="Uno Y."/>
            <person name="Kwon T."/>
            <person name="Chapman J.A."/>
            <person name="Toyoda A."/>
            <person name="Takahashi S."/>
            <person name="Fukui A."/>
            <person name="Hikosaka A."/>
            <person name="Suzuki A."/>
            <person name="Kondo M."/>
            <person name="van Heeringen S.J."/>
            <person name="Quigley I."/>
            <person name="Heinz S."/>
            <person name="Ogino H."/>
            <person name="Ochi H."/>
            <person name="Hellsten U."/>
            <person name="Lyons J.B."/>
            <person name="Simakov O."/>
            <person name="Putnam N."/>
            <person name="Stites J."/>
            <person name="Kuroki Y."/>
            <person name="Tanaka T."/>
            <person name="Michiue T."/>
            <person name="Watanabe M."/>
            <person name="Bogdanovic O."/>
            <person name="Lister R."/>
            <person name="Georgiou G."/>
            <person name="Paranjpe S.S."/>
            <person name="van Kruijsbergen I."/>
            <person name="Shu S."/>
            <person name="Carlson J."/>
            <person name="Kinoshita T."/>
            <person name="Ohta Y."/>
            <person name="Mawaribuchi S."/>
            <person name="Jenkins J."/>
            <person name="Grimwood J."/>
            <person name="Schmutz J."/>
            <person name="Mitros T."/>
            <person name="Mozaffari S.V."/>
            <person name="Suzuki Y."/>
            <person name="Haramoto Y."/>
            <person name="Yamamoto T.S."/>
            <person name="Takagi C."/>
            <person name="Heald R."/>
            <person name="Miller K."/>
            <person name="Haudenschild C."/>
            <person name="Kitzman J."/>
            <person name="Nakayama T."/>
            <person name="Izutsu Y."/>
            <person name="Robert J."/>
            <person name="Fortriede J."/>
            <person name="Burns K."/>
            <person name="Lotay V."/>
            <person name="Karimi K."/>
            <person name="Yasuoka Y."/>
            <person name="Dichmann D.S."/>
            <person name="Flajnik M.F."/>
            <person name="Houston D.W."/>
            <person name="Shendure J."/>
            <person name="DuPasquier L."/>
            <person name="Vize P.D."/>
            <person name="Zorn A.M."/>
            <person name="Ito M."/>
            <person name="Marcotte E.M."/>
            <person name="Wallingford J.B."/>
            <person name="Ito Y."/>
            <person name="Asashima M."/>
            <person name="Ueno N."/>
            <person name="Matsuda Y."/>
            <person name="Veenstra G.J."/>
            <person name="Fujiyama A."/>
            <person name="Harland R.M."/>
            <person name="Taira M."/>
            <person name="Rokhsar D.S."/>
        </authorList>
    </citation>
    <scope>NUCLEOTIDE SEQUENCE [LARGE SCALE GENOMIC DNA]</scope>
    <source>
        <strain evidence="3">J</strain>
    </source>
</reference>
<evidence type="ECO:0000313" key="3">
    <source>
        <dbReference type="Proteomes" id="UP000694892"/>
    </source>
</evidence>
<feature type="compositionally biased region" description="Basic and acidic residues" evidence="1">
    <location>
        <begin position="84"/>
        <end position="96"/>
    </location>
</feature>
<dbReference type="Proteomes" id="UP000694892">
    <property type="component" value="Chromosome 6L"/>
</dbReference>
<feature type="compositionally biased region" description="Basic and acidic residues" evidence="1">
    <location>
        <begin position="145"/>
        <end position="154"/>
    </location>
</feature>
<name>A0A974CNF2_XENLA</name>
<evidence type="ECO:0000313" key="2">
    <source>
        <dbReference type="EMBL" id="OCT76598.1"/>
    </source>
</evidence>